<feature type="region of interest" description="Disordered" evidence="1">
    <location>
        <begin position="341"/>
        <end position="363"/>
    </location>
</feature>
<feature type="compositionally biased region" description="Low complexity" evidence="1">
    <location>
        <begin position="28"/>
        <end position="41"/>
    </location>
</feature>
<feature type="region of interest" description="Disordered" evidence="1">
    <location>
        <begin position="381"/>
        <end position="412"/>
    </location>
</feature>
<sequence length="557" mass="56747">MLISQAAARLTGSTVRQRRLSFYTRTDAAPMAGKAPAKGPRALGGPGGPVRGAEVDLPGPQVAPVRGAEVDLPGPSRPARGPGGPGGPVRGAEVALPEPQTAQVTQEAPVRGAEVDLPGDPGLPPEDPPVVAQAGASTPLTAACSALAMDPGVYFPLLAHLDSDEPHRKCISCCVLGGSQPRAATPCVPLKHHDKCKDMTTSLCFTSSAPAPAPGIARPPRQGHRAVGRQLGCPPPPSSRPASASPGSSQRGRLAILQPGSRCLGPRPPGGVAPGTRAPWEQGTCPSACVQRRRRSQAPGPGLGARVCRALPGVPPAPGTGQARVGVPEVPVLHLEGVTDSVGGRLLGDRPRGPRYSPPPLSGSFRHPAFPAAFPAACTPGGLAQAARRPRPTSEPGHFPRVQGPCRHGQAKQLPDRALKTALPMGAREAASPAVPGCSGARITDCTAPSTPQEHLSSAGPETLHPLPPAACQPDEDEGAPISSREAPSPPEAREDLRSHPRTPGHPGSRVWGGRPGCPRAPAPEPQLGAPPLHAEVQGPQPGPSRSPSTKANKGLA</sequence>
<evidence type="ECO:0000256" key="1">
    <source>
        <dbReference type="SAM" id="MobiDB-lite"/>
    </source>
</evidence>
<evidence type="ECO:0000313" key="2">
    <source>
        <dbReference type="EMBL" id="CAD7672628.1"/>
    </source>
</evidence>
<organism evidence="2 3">
    <name type="scientific">Nyctereutes procyonoides</name>
    <name type="common">Raccoon dog</name>
    <name type="synonym">Canis procyonoides</name>
    <dbReference type="NCBI Taxonomy" id="34880"/>
    <lineage>
        <taxon>Eukaryota</taxon>
        <taxon>Metazoa</taxon>
        <taxon>Chordata</taxon>
        <taxon>Craniata</taxon>
        <taxon>Vertebrata</taxon>
        <taxon>Euteleostomi</taxon>
        <taxon>Mammalia</taxon>
        <taxon>Eutheria</taxon>
        <taxon>Laurasiatheria</taxon>
        <taxon>Carnivora</taxon>
        <taxon>Caniformia</taxon>
        <taxon>Canidae</taxon>
        <taxon>Nyctereutes</taxon>
    </lineage>
</organism>
<reference evidence="2" key="1">
    <citation type="submission" date="2020-12" db="EMBL/GenBank/DDBJ databases">
        <authorList>
            <consortium name="Molecular Ecology Group"/>
        </authorList>
    </citation>
    <scope>NUCLEOTIDE SEQUENCE</scope>
    <source>
        <strain evidence="2">TBG_1078</strain>
    </source>
</reference>
<feature type="compositionally biased region" description="Polar residues" evidence="1">
    <location>
        <begin position="447"/>
        <end position="456"/>
    </location>
</feature>
<feature type="region of interest" description="Disordered" evidence="1">
    <location>
        <begin position="210"/>
        <end position="283"/>
    </location>
</feature>
<gene>
    <name evidence="2" type="ORF">NYPRO_LOCUS5423</name>
</gene>
<name>A0A811Y7H9_NYCPR</name>
<keyword evidence="3" id="KW-1185">Reference proteome</keyword>
<dbReference type="EMBL" id="CAJHUB010000669">
    <property type="protein sequence ID" value="CAD7672628.1"/>
    <property type="molecule type" value="Genomic_DNA"/>
</dbReference>
<dbReference type="AlphaFoldDB" id="A0A811Y7H9"/>
<feature type="region of interest" description="Disordered" evidence="1">
    <location>
        <begin position="26"/>
        <end position="130"/>
    </location>
</feature>
<accession>A0A811Y7H9</accession>
<comment type="caution">
    <text evidence="2">The sequence shown here is derived from an EMBL/GenBank/DDBJ whole genome shotgun (WGS) entry which is preliminary data.</text>
</comment>
<dbReference type="Proteomes" id="UP000645828">
    <property type="component" value="Unassembled WGS sequence"/>
</dbReference>
<protein>
    <submittedName>
        <fullName evidence="2">(raccoon dog) hypothetical protein</fullName>
    </submittedName>
</protein>
<proteinExistence type="predicted"/>
<evidence type="ECO:0000313" key="3">
    <source>
        <dbReference type="Proteomes" id="UP000645828"/>
    </source>
</evidence>
<feature type="compositionally biased region" description="Low complexity" evidence="1">
    <location>
        <begin position="240"/>
        <end position="253"/>
    </location>
</feature>
<feature type="compositionally biased region" description="Low complexity" evidence="1">
    <location>
        <begin position="538"/>
        <end position="549"/>
    </location>
</feature>
<feature type="region of interest" description="Disordered" evidence="1">
    <location>
        <begin position="426"/>
        <end position="557"/>
    </location>
</feature>